<dbReference type="EMBL" id="JAYDYW010000013">
    <property type="protein sequence ID" value="MEE1675435.1"/>
    <property type="molecule type" value="Genomic_DNA"/>
</dbReference>
<name>A0ABU7G862_9ALTE</name>
<comment type="caution">
    <text evidence="1">The sequence shown here is derived from an EMBL/GenBank/DDBJ whole genome shotgun (WGS) entry which is preliminary data.</text>
</comment>
<reference evidence="2" key="1">
    <citation type="submission" date="2023-07" db="EMBL/GenBank/DDBJ databases">
        <title>Draft genome sequence of Agarivorans aestuarii strain ZMCS4, a CAZymes producing bacteria isolated from the marine brown algae Clodostephus spongiosus.</title>
        <authorList>
            <person name="Lorente B."/>
            <person name="Cabral C."/>
            <person name="Frias J."/>
            <person name="Faria J."/>
            <person name="Toubarro D."/>
        </authorList>
    </citation>
    <scope>NUCLEOTIDE SEQUENCE [LARGE SCALE GENOMIC DNA]</scope>
    <source>
        <strain evidence="2">ZMCS4</strain>
    </source>
</reference>
<evidence type="ECO:0008006" key="3">
    <source>
        <dbReference type="Google" id="ProtNLM"/>
    </source>
</evidence>
<proteinExistence type="predicted"/>
<accession>A0ABU7G862</accession>
<dbReference type="InterPro" id="IPR036513">
    <property type="entry name" value="STAS_dom_sf"/>
</dbReference>
<evidence type="ECO:0000313" key="2">
    <source>
        <dbReference type="Proteomes" id="UP001310248"/>
    </source>
</evidence>
<sequence length="93" mass="10584">MMQAELNVEQQCLSLSGDWDSQQVALRWNELLTCQAQELDLAKLKRIDSAGIAAIITALKPEPSKRLLIKQCPDQAKLLFKLYELDSLLHFED</sequence>
<dbReference type="Gene3D" id="3.30.750.24">
    <property type="entry name" value="STAS domain"/>
    <property type="match status" value="1"/>
</dbReference>
<dbReference type="SUPFAM" id="SSF52091">
    <property type="entry name" value="SpoIIaa-like"/>
    <property type="match status" value="1"/>
</dbReference>
<evidence type="ECO:0000313" key="1">
    <source>
        <dbReference type="EMBL" id="MEE1675435.1"/>
    </source>
</evidence>
<protein>
    <recommendedName>
        <fullName evidence="3">STAS domain-containing protein</fullName>
    </recommendedName>
</protein>
<organism evidence="1 2">
    <name type="scientific">Agarivorans aestuarii</name>
    <dbReference type="NCBI Taxonomy" id="1563703"/>
    <lineage>
        <taxon>Bacteria</taxon>
        <taxon>Pseudomonadati</taxon>
        <taxon>Pseudomonadota</taxon>
        <taxon>Gammaproteobacteria</taxon>
        <taxon>Alteromonadales</taxon>
        <taxon>Alteromonadaceae</taxon>
        <taxon>Agarivorans</taxon>
    </lineage>
</organism>
<dbReference type="Proteomes" id="UP001310248">
    <property type="component" value="Unassembled WGS sequence"/>
</dbReference>
<keyword evidence="2" id="KW-1185">Reference proteome</keyword>
<gene>
    <name evidence="1" type="ORF">SNR37_000760</name>
</gene>